<dbReference type="InterPro" id="IPR053943">
    <property type="entry name" value="RlmKL-like_Mtase_CS"/>
</dbReference>
<evidence type="ECO:0000256" key="4">
    <source>
        <dbReference type="ARBA" id="ARBA00022555"/>
    </source>
</evidence>
<reference evidence="16 17" key="1">
    <citation type="submission" date="2023-06" db="EMBL/GenBank/DDBJ databases">
        <title>Genome sequence of Methancorpusculaceae sp. Cs1.</title>
        <authorList>
            <person name="Protasov E."/>
            <person name="Platt K."/>
            <person name="Poehlein A."/>
            <person name="Daniel R."/>
            <person name="Brune A."/>
        </authorList>
    </citation>
    <scope>NUCLEOTIDE SEQUENCE [LARGE SCALE GENOMIC DNA]</scope>
    <source>
        <strain evidence="16 17">Cs1</strain>
    </source>
</reference>
<feature type="domain" description="Ribosomal RNA large subunit methyltransferase K/L-like methyltransferase" evidence="15">
    <location>
        <begin position="149"/>
        <end position="287"/>
    </location>
</feature>
<evidence type="ECO:0000256" key="12">
    <source>
        <dbReference type="ARBA" id="ARBA00061338"/>
    </source>
</evidence>
<evidence type="ECO:0000313" key="16">
    <source>
        <dbReference type="EMBL" id="MDV0443040.1"/>
    </source>
</evidence>
<keyword evidence="4" id="KW-0820">tRNA-binding</keyword>
<dbReference type="InterPro" id="IPR029063">
    <property type="entry name" value="SAM-dependent_MTases_sf"/>
</dbReference>
<evidence type="ECO:0000256" key="13">
    <source>
        <dbReference type="ARBA" id="ARBA00066936"/>
    </source>
</evidence>
<dbReference type="EMBL" id="JAWDKB010000001">
    <property type="protein sequence ID" value="MDV0443040.1"/>
    <property type="molecule type" value="Genomic_DNA"/>
</dbReference>
<comment type="similarity">
    <text evidence="12">Belongs to the methyltransferase superfamily. Trm-G10 family.</text>
</comment>
<dbReference type="GO" id="GO:0005737">
    <property type="term" value="C:cytoplasm"/>
    <property type="evidence" value="ECO:0007669"/>
    <property type="project" value="UniProtKB-SubCell"/>
</dbReference>
<evidence type="ECO:0000256" key="8">
    <source>
        <dbReference type="ARBA" id="ARBA00022694"/>
    </source>
</evidence>
<keyword evidence="8" id="KW-0819">tRNA processing</keyword>
<sequence length="317" mass="34993">MNLLFELSGENTSLAIAEIACVGTVTRTATGTAIAEVEHPETTTRLAQTHVVMELIGECDGTSSALQELLTQLNITADRPFACRVRKIHPSTVDASQLELERMMGKSIHGTVCLSNPEVEYRALFTDNRCFLGKVLYTIDRGSYAYRNPQRRAFFHPGVMMPLMARTMVNLTHVMPGELLCDPFCGTGGMLLETELMGVVSIGSDYDPEMLDGCRSNLPNGAYVRADATRMPYPDGCFDAVATDLPYGQSTTIGADSLDTLYVESLREIRRILKKGGRAVIVTHRDIRGLTNGLFEVSGYYEQRVHKSLTRRILVLC</sequence>
<evidence type="ECO:0000256" key="2">
    <source>
        <dbReference type="ARBA" id="ARBA00011245"/>
    </source>
</evidence>
<gene>
    <name evidence="16" type="ORF">McpCs1_04060</name>
</gene>
<keyword evidence="17" id="KW-1185">Reference proteome</keyword>
<evidence type="ECO:0000256" key="14">
    <source>
        <dbReference type="ARBA" id="ARBA00082665"/>
    </source>
</evidence>
<keyword evidence="3" id="KW-0963">Cytoplasm</keyword>
<accession>A0AAE4MFD9</accession>
<evidence type="ECO:0000313" key="17">
    <source>
        <dbReference type="Proteomes" id="UP001283212"/>
    </source>
</evidence>
<comment type="caution">
    <text evidence="16">The sequence shown here is derived from an EMBL/GenBank/DDBJ whole genome shotgun (WGS) entry which is preliminary data.</text>
</comment>
<evidence type="ECO:0000256" key="1">
    <source>
        <dbReference type="ARBA" id="ARBA00004496"/>
    </source>
</evidence>
<evidence type="ECO:0000256" key="11">
    <source>
        <dbReference type="ARBA" id="ARBA00054380"/>
    </source>
</evidence>
<evidence type="ECO:0000256" key="6">
    <source>
        <dbReference type="ARBA" id="ARBA00022679"/>
    </source>
</evidence>
<evidence type="ECO:0000256" key="3">
    <source>
        <dbReference type="ARBA" id="ARBA00022490"/>
    </source>
</evidence>
<evidence type="ECO:0000259" key="15">
    <source>
        <dbReference type="Pfam" id="PF01170"/>
    </source>
</evidence>
<dbReference type="Proteomes" id="UP001283212">
    <property type="component" value="Unassembled WGS sequence"/>
</dbReference>
<dbReference type="PROSITE" id="PS01261">
    <property type="entry name" value="UPF0020"/>
    <property type="match status" value="1"/>
</dbReference>
<evidence type="ECO:0000256" key="7">
    <source>
        <dbReference type="ARBA" id="ARBA00022691"/>
    </source>
</evidence>
<evidence type="ECO:0000256" key="10">
    <source>
        <dbReference type="ARBA" id="ARBA00051883"/>
    </source>
</evidence>
<comment type="function">
    <text evidence="11">Catalyzes the adenosylmethionine-dependent methylation of the exocyclic amino group (N(2)) of guanosine at position 10 of various tRNAs. Acts via a two-step process that leads to the formation of either N(2)-monomethyl (m(2)G) or N(2)-dimethylguanosine (m(2)(2)G).</text>
</comment>
<dbReference type="PRINTS" id="PR00507">
    <property type="entry name" value="N12N6MTFRASE"/>
</dbReference>
<organism evidence="16 17">
    <name type="scientific">Methanorbis rubei</name>
    <dbReference type="NCBI Taxonomy" id="3028300"/>
    <lineage>
        <taxon>Archaea</taxon>
        <taxon>Methanobacteriati</taxon>
        <taxon>Methanobacteriota</taxon>
        <taxon>Stenosarchaea group</taxon>
        <taxon>Methanomicrobia</taxon>
        <taxon>Methanomicrobiales</taxon>
        <taxon>Methanocorpusculaceae</taxon>
        <taxon>Methanorbis</taxon>
    </lineage>
</organism>
<evidence type="ECO:0000256" key="5">
    <source>
        <dbReference type="ARBA" id="ARBA00022603"/>
    </source>
</evidence>
<protein>
    <recommendedName>
        <fullName evidence="13">tRNA (guanine(10)-N(2))-dimethyltransferase</fullName>
        <ecNumber evidence="13">2.1.1.213</ecNumber>
    </recommendedName>
    <alternativeName>
        <fullName evidence="14">tRNA:G10 dimethyltransferase</fullName>
    </alternativeName>
</protein>
<dbReference type="AlphaFoldDB" id="A0AAE4MFD9"/>
<proteinExistence type="inferred from homology"/>
<dbReference type="GO" id="GO:0160101">
    <property type="term" value="F:tRNA (guanine(10)-N2)-dimethyltransferase activity"/>
    <property type="evidence" value="ECO:0007669"/>
    <property type="project" value="UniProtKB-EC"/>
</dbReference>
<name>A0AAE4MFD9_9EURY</name>
<dbReference type="PANTHER" id="PTHR14911:SF21">
    <property type="entry name" value="N2-METHYLGUANOSINE TRNA METHYLTRANSFERASE"/>
    <property type="match status" value="1"/>
</dbReference>
<dbReference type="CDD" id="cd11715">
    <property type="entry name" value="THUMP_AdoMetMT"/>
    <property type="match status" value="1"/>
</dbReference>
<dbReference type="Gene3D" id="3.40.50.150">
    <property type="entry name" value="Vaccinia Virus protein VP39"/>
    <property type="match status" value="1"/>
</dbReference>
<comment type="catalytic activity">
    <reaction evidence="10">
        <text>guanosine(10) in tRNA + 2 S-adenosyl-L-methionine = N(2)-dimethylguanosine(10) in tRNA + 2 S-adenosyl-L-homocysteine + 2 H(+)</text>
        <dbReference type="Rhea" id="RHEA:43124"/>
        <dbReference type="Rhea" id="RHEA-COMP:10355"/>
        <dbReference type="Rhea" id="RHEA-COMP:10358"/>
        <dbReference type="ChEBI" id="CHEBI:15378"/>
        <dbReference type="ChEBI" id="CHEBI:57856"/>
        <dbReference type="ChEBI" id="CHEBI:59789"/>
        <dbReference type="ChEBI" id="CHEBI:74269"/>
        <dbReference type="ChEBI" id="CHEBI:74513"/>
        <dbReference type="EC" id="2.1.1.213"/>
    </reaction>
</comment>
<dbReference type="PANTHER" id="PTHR14911">
    <property type="entry name" value="THUMP DOMAIN-CONTAINING"/>
    <property type="match status" value="1"/>
</dbReference>
<dbReference type="FunFam" id="3.40.50.150:FF:000251">
    <property type="entry name" value="Putative RNA methylase"/>
    <property type="match status" value="1"/>
</dbReference>
<keyword evidence="5" id="KW-0489">Methyltransferase</keyword>
<keyword evidence="9" id="KW-0694">RNA-binding</keyword>
<dbReference type="GO" id="GO:0030488">
    <property type="term" value="P:tRNA methylation"/>
    <property type="evidence" value="ECO:0007669"/>
    <property type="project" value="TreeGrafter"/>
</dbReference>
<dbReference type="EC" id="2.1.1.213" evidence="13"/>
<dbReference type="SUPFAM" id="SSF53335">
    <property type="entry name" value="S-adenosyl-L-methionine-dependent methyltransferases"/>
    <property type="match status" value="1"/>
</dbReference>
<comment type="subcellular location">
    <subcellularLocation>
        <location evidence="1">Cytoplasm</location>
    </subcellularLocation>
</comment>
<dbReference type="Pfam" id="PF01170">
    <property type="entry name" value="UPF0020"/>
    <property type="match status" value="1"/>
</dbReference>
<dbReference type="RefSeq" id="WP_338095565.1">
    <property type="nucleotide sequence ID" value="NZ_JAWDKB010000001.1"/>
</dbReference>
<comment type="subunit">
    <text evidence="2">Monomer.</text>
</comment>
<keyword evidence="7" id="KW-0949">S-adenosyl-L-methionine</keyword>
<keyword evidence="6" id="KW-0808">Transferase</keyword>
<dbReference type="GO" id="GO:0000049">
    <property type="term" value="F:tRNA binding"/>
    <property type="evidence" value="ECO:0007669"/>
    <property type="project" value="UniProtKB-KW"/>
</dbReference>
<dbReference type="InterPro" id="IPR000241">
    <property type="entry name" value="RlmKL-like_Mtase"/>
</dbReference>
<dbReference type="CDD" id="cd02440">
    <property type="entry name" value="AdoMet_MTases"/>
    <property type="match status" value="1"/>
</dbReference>
<evidence type="ECO:0000256" key="9">
    <source>
        <dbReference type="ARBA" id="ARBA00022884"/>
    </source>
</evidence>